<name>A0ABU7WZI1_9ACTN</name>
<comment type="caution">
    <text evidence="2">The sequence shown here is derived from an EMBL/GenBank/DDBJ whole genome shotgun (WGS) entry which is preliminary data.</text>
</comment>
<dbReference type="EMBL" id="JAVFKM010000014">
    <property type="protein sequence ID" value="MEF3116807.1"/>
    <property type="molecule type" value="Genomic_DNA"/>
</dbReference>
<keyword evidence="3" id="KW-1185">Reference proteome</keyword>
<feature type="region of interest" description="Disordered" evidence="1">
    <location>
        <begin position="161"/>
        <end position="203"/>
    </location>
</feature>
<reference evidence="2 3" key="1">
    <citation type="submission" date="2023-08" db="EMBL/GenBank/DDBJ databases">
        <authorList>
            <person name="Sharma P."/>
            <person name="Verma V."/>
            <person name="Mohan M.K."/>
            <person name="Dubey A.K."/>
        </authorList>
    </citation>
    <scope>NUCLEOTIDE SEQUENCE [LARGE SCALE GENOMIC DNA]</scope>
    <source>
        <strain evidence="2 3">ADP4</strain>
    </source>
</reference>
<dbReference type="RefSeq" id="WP_331788406.1">
    <property type="nucleotide sequence ID" value="NZ_JAVFKM010000014.1"/>
</dbReference>
<sequence>MGAHHGVGGAPGAVLLLGPRLALGAVAAVGTAVGTAAVRIGDGIDRARRAALRRAVAAVVAQLDLDALVARVDVNKVADRVEVNRVADRVDVDRIARRVDIDALLVRADPVGLARQVLEEIDIGRIVRETGGSMTGDALDSVRLRSARADRLVDAFTDRLLRRNGSVPSPPPSSSSSPPSRRGGTVENSAGPGSGAPARRTAP</sequence>
<dbReference type="Proteomes" id="UP001348265">
    <property type="component" value="Unassembled WGS sequence"/>
</dbReference>
<organism evidence="2 3">
    <name type="scientific">Streptomyces chrestomyceticus</name>
    <dbReference type="NCBI Taxonomy" id="68185"/>
    <lineage>
        <taxon>Bacteria</taxon>
        <taxon>Bacillati</taxon>
        <taxon>Actinomycetota</taxon>
        <taxon>Actinomycetes</taxon>
        <taxon>Kitasatosporales</taxon>
        <taxon>Streptomycetaceae</taxon>
        <taxon>Streptomyces</taxon>
    </lineage>
</organism>
<protein>
    <recommendedName>
        <fullName evidence="4">Secreted protein</fullName>
    </recommendedName>
</protein>
<evidence type="ECO:0000256" key="1">
    <source>
        <dbReference type="SAM" id="MobiDB-lite"/>
    </source>
</evidence>
<evidence type="ECO:0000313" key="2">
    <source>
        <dbReference type="EMBL" id="MEF3116807.1"/>
    </source>
</evidence>
<evidence type="ECO:0008006" key="4">
    <source>
        <dbReference type="Google" id="ProtNLM"/>
    </source>
</evidence>
<evidence type="ECO:0000313" key="3">
    <source>
        <dbReference type="Proteomes" id="UP001348265"/>
    </source>
</evidence>
<gene>
    <name evidence="2" type="ORF">RB636_26905</name>
</gene>
<accession>A0ABU7WZI1</accession>
<proteinExistence type="predicted"/>